<dbReference type="Gene3D" id="3.40.50.1820">
    <property type="entry name" value="alpha/beta hydrolase"/>
    <property type="match status" value="1"/>
</dbReference>
<dbReference type="Proteomes" id="UP000428803">
    <property type="component" value="Chromosome"/>
</dbReference>
<dbReference type="AlphaFoldDB" id="A0A6I6L9I1"/>
<dbReference type="GO" id="GO:0016787">
    <property type="term" value="F:hydrolase activity"/>
    <property type="evidence" value="ECO:0007669"/>
    <property type="project" value="UniProtKB-KW"/>
</dbReference>
<reference evidence="3" key="1">
    <citation type="submission" date="2019-01" db="EMBL/GenBank/DDBJ databases">
        <title>Sphingorhabdus lacus sp.nov., isolated from an oligotrophic freshwater lake.</title>
        <authorList>
            <person name="Park M."/>
        </authorList>
    </citation>
    <scope>NUCLEOTIDE SEQUENCE [LARGE SCALE GENOMIC DNA]</scope>
    <source>
        <strain evidence="3">IMCC1753</strain>
    </source>
</reference>
<evidence type="ECO:0000313" key="3">
    <source>
        <dbReference type="Proteomes" id="UP000428803"/>
    </source>
</evidence>
<protein>
    <submittedName>
        <fullName evidence="2">Alpha/beta hydrolase</fullName>
    </submittedName>
</protein>
<organism evidence="2 3">
    <name type="scientific">Sphingorhabdus lacus</name>
    <dbReference type="NCBI Taxonomy" id="392610"/>
    <lineage>
        <taxon>Bacteria</taxon>
        <taxon>Pseudomonadati</taxon>
        <taxon>Pseudomonadota</taxon>
        <taxon>Alphaproteobacteria</taxon>
        <taxon>Sphingomonadales</taxon>
        <taxon>Sphingomonadaceae</taxon>
        <taxon>Sphingorhabdus</taxon>
    </lineage>
</organism>
<dbReference type="InterPro" id="IPR000073">
    <property type="entry name" value="AB_hydrolase_1"/>
</dbReference>
<dbReference type="Pfam" id="PF12697">
    <property type="entry name" value="Abhydrolase_6"/>
    <property type="match status" value="1"/>
</dbReference>
<keyword evidence="3" id="KW-1185">Reference proteome</keyword>
<feature type="domain" description="AB hydrolase-1" evidence="1">
    <location>
        <begin position="53"/>
        <end position="278"/>
    </location>
</feature>
<proteinExistence type="predicted"/>
<dbReference type="InterPro" id="IPR050266">
    <property type="entry name" value="AB_hydrolase_sf"/>
</dbReference>
<name>A0A6I6L9I1_9SPHN</name>
<dbReference type="SUPFAM" id="SSF53474">
    <property type="entry name" value="alpha/beta-Hydrolases"/>
    <property type="match status" value="1"/>
</dbReference>
<dbReference type="KEGG" id="slaa:EUU25_10500"/>
<sequence>MATITRSGHCTLKHIVEPSVQREGSDHDIADVRWIDVEGGKLPVRSIGSGPVVLFLHGWTLDWRIWLPQSALAQDMQIVFPDRRGFGGSTAPPLLAAERDDITAIADHFGAGRFALVGLSQGASVALDYARSNPERLNALILIGAPLHGLVPDTDNVAEIDRPALSALVRAGKLPDMLSQWRRHPLTQVTEENRALLDEILRDYDGRDQLVDQGALDMSLSDLHALSVPTLALAGEKDSAWRKQVAQFIGENTPQGVTQYVPDAGHLANIDQPETVNALIRDFFKNNSSKED</sequence>
<gene>
    <name evidence="2" type="ORF">EUU25_10500</name>
</gene>
<dbReference type="EMBL" id="CP035733">
    <property type="protein sequence ID" value="QGY81011.1"/>
    <property type="molecule type" value="Genomic_DNA"/>
</dbReference>
<keyword evidence="2" id="KW-0378">Hydrolase</keyword>
<accession>A0A6I6L9I1</accession>
<evidence type="ECO:0000259" key="1">
    <source>
        <dbReference type="Pfam" id="PF12697"/>
    </source>
</evidence>
<evidence type="ECO:0000313" key="2">
    <source>
        <dbReference type="EMBL" id="QGY81011.1"/>
    </source>
</evidence>
<dbReference type="PANTHER" id="PTHR43798">
    <property type="entry name" value="MONOACYLGLYCEROL LIPASE"/>
    <property type="match status" value="1"/>
</dbReference>
<dbReference type="InterPro" id="IPR029058">
    <property type="entry name" value="AB_hydrolase_fold"/>
</dbReference>
<dbReference type="PRINTS" id="PR00111">
    <property type="entry name" value="ABHYDROLASE"/>
</dbReference>